<protein>
    <recommendedName>
        <fullName evidence="7">RNA-directed RNA polymerase</fullName>
    </recommendedName>
</protein>
<evidence type="ECO:0000256" key="1">
    <source>
        <dbReference type="SAM" id="MobiDB-lite"/>
    </source>
</evidence>
<feature type="compositionally biased region" description="Polar residues" evidence="1">
    <location>
        <begin position="1770"/>
        <end position="1787"/>
    </location>
</feature>
<feature type="compositionally biased region" description="Polar residues" evidence="1">
    <location>
        <begin position="1843"/>
        <end position="1855"/>
    </location>
</feature>
<feature type="compositionally biased region" description="Polar residues" evidence="1">
    <location>
        <begin position="80"/>
        <end position="93"/>
    </location>
</feature>
<name>A0AAN8PVU9_PATCE</name>
<dbReference type="GO" id="GO:0003723">
    <property type="term" value="F:RNA binding"/>
    <property type="evidence" value="ECO:0007669"/>
    <property type="project" value="UniProtKB-KW"/>
</dbReference>
<dbReference type="Proteomes" id="UP001347796">
    <property type="component" value="Unassembled WGS sequence"/>
</dbReference>
<feature type="compositionally biased region" description="Polar residues" evidence="1">
    <location>
        <begin position="1879"/>
        <end position="1894"/>
    </location>
</feature>
<keyword evidence="6" id="KW-1185">Reference proteome</keyword>
<comment type="caution">
    <text evidence="5">The sequence shown here is derived from an EMBL/GenBank/DDBJ whole genome shotgun (WGS) entry which is preliminary data.</text>
</comment>
<dbReference type="GO" id="GO:0030422">
    <property type="term" value="P:siRNA processing"/>
    <property type="evidence" value="ECO:0007669"/>
    <property type="project" value="TreeGrafter"/>
</dbReference>
<sequence length="1915" mass="217367">MQKSEWIPVSRFLEQGSCLLEATKTDGDLLKSTLIYHSQTACKINNPRKSTDVQNLSGISKIEKARCRPLSEQPTHGREISQSNDTPDTSKLQTDSLTTSDFVVRAKIKQTRVRPSCHVFRTFPASCFMLIRFDKRCPSDLIHQLLNKGLIIKENGQENHFAFFGYTRNQIYSSEKECYLYNQSQLGSHDDVIQTFGDIGQIESISKRSLRIGLLFSNVVTQIEIEKKQIKIVDDVERNNFIFTEGCGCISESLALRLFHSLGKNQQIYKHQKPECPSVFQIRLKGFKGTVVVDKSLAPDTICIRKSMVKFEFNPENIFLGFVSHGISWPYNYGHLNQQYINILSDLGVQRHVFLEKQEQYYAEIQKDFNLEPYLALKYLAMIKRTELIEDFVVNGRLSDQAISVLTKLRKRAFMLEKSSGTEEGINYRYSKAGKLNFPIENSRNVFGVCDITGTLKPGTCFFQPTVIGTAKIIIGPVVVVKSPCYHSGDLRKLNCVDNQNLRHLVDCVVFPTQGERPVSDEIAGSDLDGDKYFICWDKDLIPGRTQQPISNVTPHPSKPTPRQLESTKPVGQTDMIKFFSGFDNSKIGKFDKDFNYLEFDSPEARLMASTHGEMIDSAKTGSNSSSALSKKNQVGNQSNSVIAQLMENAKRNIEMYYSTEQELTKPGTQNDHHLRLTEQEMERFLSNPNLTMSDFDLYRIIYKWCVYHGRQEDLQTWCERFVDFTRFTEHQRRLAEVDCPGDILDRKIIYNGLSKSEVLSPTHREKIQNFHRVTWCKMAEMGQNNFNWKFLVDELTSDRLILIAFPVHRLDGGVWKVSMLFPGFLQKHTCTHSPMSAFISLRDGGDEVDICSDYEVILHPDRLQMYPKGTNKQSTFINFMMLDTNETVVSIALQRFSRSLFEKHRDSKIQKDMIGKCELFCGVMDIRDGPVLYVRDIGRSERATNKSDYMESFNKSHKALSNKRTDRNEKPDNESNATKQAPGDTEEHAPGKGFDYVERLCKDIDREMEKSGETADSIKHTSSKIGQLISLMENSELQLSQHIAKILQHYIWKYQNLRLRPDDLYTVFIMLVSSTTRSKGGMHRKVSRYLEEIDSRGIRLSLQNYLNFLDYVIYLENCNPGVIDLLKEIEIGLFPIATDEFYSLQAKLYLLKWTSRLTIEAVRAANRCEMMACMRISNKHILTAEASYAGVGLLNLNTAHKKDTSPQFFVGCGVVLTQVPKSCQIIYNRFYGEVIQCSPKCLTVKVDKTTDARKNVETVQLTELSGQILQIEDFPNLSWHRKQVEALKIICCPDSVYQNIKTSELLPLGSTRLSHLCPIASGIFPIQSDTGDDELDTRDATSCRGSGISSTLQNQQSFKTNGRQVKDRHKDIDQKTLDDSQRASVTAALTQQVSIITGAPGTGKTRTLVEIVYLLMRQDPKARVLACFRTTSGIRHCIRLLSRRGVQKSDMVWVSRNVVDAAEEDKFLLQNRCRSKSPKQIDIKTTHKDFLGQTKLVLCRYEDVDMDILYEEQFDHVLLDDIHLLNELSVLLPVLHGCRSACLVGDASGIGDKQGIASTIFNRFQEEGRSFNTLTVQHRISPEIWEFVGRTFYPGVSCLSRDATRPRGFPVCSINNRLIFINVQGREDCLTNEMEVEKILDVCRSLLQSDDISPVDVGVSSIYQQQIDLVHDKLVKDLKKSRQIDQGMGLMDVKCLNEFHGCEKDVMIFSCVKTKGELGPDYNENMLKHLLTSSTRGVVIIGCYDTMNTSDLWSNFLTWMEQKRMVLTKTVSGQSSGSKRTQSSGKYHSRSDQARRINTSEQLYSRSSHSRNGFQQPKSPAQQKDTWKEQGGFRPTSKGAFPSSQSHRSQGHPITSTGSSSKDGKTSPTGSSSKHTGQSPRCNVGTNDKSGSQTKEESSDDSWTVVAKSRSKKK</sequence>
<evidence type="ECO:0008006" key="7">
    <source>
        <dbReference type="Google" id="ProtNLM"/>
    </source>
</evidence>
<dbReference type="PANTHER" id="PTHR23079">
    <property type="entry name" value="RNA-DEPENDENT RNA POLYMERASE"/>
    <property type="match status" value="1"/>
</dbReference>
<feature type="compositionally biased region" description="Polar residues" evidence="1">
    <location>
        <begin position="1797"/>
        <end position="1825"/>
    </location>
</feature>
<dbReference type="InterPro" id="IPR041677">
    <property type="entry name" value="DNA2/NAM7_AAA_11"/>
</dbReference>
<feature type="region of interest" description="Disordered" evidence="1">
    <location>
        <begin position="1331"/>
        <end position="1350"/>
    </location>
</feature>
<dbReference type="Gene3D" id="3.40.50.300">
    <property type="entry name" value="P-loop containing nucleotide triphosphate hydrolases"/>
    <property type="match status" value="2"/>
</dbReference>
<dbReference type="GO" id="GO:0031380">
    <property type="term" value="C:nuclear RNA-directed RNA polymerase complex"/>
    <property type="evidence" value="ECO:0007669"/>
    <property type="project" value="TreeGrafter"/>
</dbReference>
<proteinExistence type="predicted"/>
<feature type="region of interest" description="Disordered" evidence="1">
    <location>
        <begin position="1770"/>
        <end position="1915"/>
    </location>
</feature>
<dbReference type="InterPro" id="IPR027417">
    <property type="entry name" value="P-loop_NTPase"/>
</dbReference>
<feature type="domain" description="DNA2/NAM7 helicase-like C-terminal" evidence="4">
    <location>
        <begin position="1559"/>
        <end position="1743"/>
    </location>
</feature>
<feature type="region of interest" description="Disordered" evidence="1">
    <location>
        <begin position="67"/>
        <end position="93"/>
    </location>
</feature>
<evidence type="ECO:0000259" key="4">
    <source>
        <dbReference type="Pfam" id="PF13087"/>
    </source>
</evidence>
<dbReference type="PANTHER" id="PTHR23079:SF55">
    <property type="entry name" value="RNA-DIRECTED RNA POLYMERASE"/>
    <property type="match status" value="1"/>
</dbReference>
<feature type="compositionally biased region" description="Polar residues" evidence="1">
    <location>
        <begin position="546"/>
        <end position="555"/>
    </location>
</feature>
<evidence type="ECO:0000259" key="3">
    <source>
        <dbReference type="Pfam" id="PF13086"/>
    </source>
</evidence>
<dbReference type="InterPro" id="IPR007855">
    <property type="entry name" value="RDRP"/>
</dbReference>
<dbReference type="InterPro" id="IPR057596">
    <property type="entry name" value="RDRP_core"/>
</dbReference>
<gene>
    <name evidence="5" type="ORF">SNE40_015800</name>
</gene>
<dbReference type="SUPFAM" id="SSF52540">
    <property type="entry name" value="P-loop containing nucleoside triphosphate hydrolases"/>
    <property type="match status" value="1"/>
</dbReference>
<dbReference type="GO" id="GO:0003968">
    <property type="term" value="F:RNA-directed RNA polymerase activity"/>
    <property type="evidence" value="ECO:0007669"/>
    <property type="project" value="UniProtKB-KW"/>
</dbReference>
<dbReference type="GO" id="GO:0004386">
    <property type="term" value="F:helicase activity"/>
    <property type="evidence" value="ECO:0007669"/>
    <property type="project" value="InterPro"/>
</dbReference>
<feature type="domain" description="DNA2/NAM7 helicase helicase" evidence="3">
    <location>
        <begin position="1378"/>
        <end position="1444"/>
    </location>
</feature>
<evidence type="ECO:0000259" key="2">
    <source>
        <dbReference type="Pfam" id="PF05183"/>
    </source>
</evidence>
<evidence type="ECO:0000313" key="5">
    <source>
        <dbReference type="EMBL" id="KAK6177765.1"/>
    </source>
</evidence>
<organism evidence="5 6">
    <name type="scientific">Patella caerulea</name>
    <name type="common">Rayed Mediterranean limpet</name>
    <dbReference type="NCBI Taxonomy" id="87958"/>
    <lineage>
        <taxon>Eukaryota</taxon>
        <taxon>Metazoa</taxon>
        <taxon>Spiralia</taxon>
        <taxon>Lophotrochozoa</taxon>
        <taxon>Mollusca</taxon>
        <taxon>Gastropoda</taxon>
        <taxon>Patellogastropoda</taxon>
        <taxon>Patelloidea</taxon>
        <taxon>Patellidae</taxon>
        <taxon>Patella</taxon>
    </lineage>
</organism>
<feature type="compositionally biased region" description="Low complexity" evidence="1">
    <location>
        <begin position="1856"/>
        <end position="1878"/>
    </location>
</feature>
<feature type="compositionally biased region" description="Basic and acidic residues" evidence="1">
    <location>
        <begin position="964"/>
        <end position="974"/>
    </location>
</feature>
<feature type="region of interest" description="Disordered" evidence="1">
    <location>
        <begin position="949"/>
        <end position="993"/>
    </location>
</feature>
<reference evidence="5 6" key="1">
    <citation type="submission" date="2024-01" db="EMBL/GenBank/DDBJ databases">
        <title>The genome of the rayed Mediterranean limpet Patella caerulea (Linnaeus, 1758).</title>
        <authorList>
            <person name="Anh-Thu Weber A."/>
            <person name="Halstead-Nussloch G."/>
        </authorList>
    </citation>
    <scope>NUCLEOTIDE SEQUENCE [LARGE SCALE GENOMIC DNA]</scope>
    <source>
        <strain evidence="5">AATW-2023a</strain>
        <tissue evidence="5">Whole specimen</tissue>
    </source>
</reference>
<dbReference type="EMBL" id="JAZGQO010000010">
    <property type="protein sequence ID" value="KAK6177765.1"/>
    <property type="molecule type" value="Genomic_DNA"/>
</dbReference>
<dbReference type="CDD" id="cd18808">
    <property type="entry name" value="SF1_C_Upf1"/>
    <property type="match status" value="1"/>
</dbReference>
<accession>A0AAN8PVU9</accession>
<dbReference type="Pfam" id="PF05183">
    <property type="entry name" value="RdRP"/>
    <property type="match status" value="1"/>
</dbReference>
<dbReference type="Pfam" id="PF13086">
    <property type="entry name" value="AAA_11"/>
    <property type="match status" value="1"/>
</dbReference>
<feature type="domain" description="RDRP core" evidence="2">
    <location>
        <begin position="106"/>
        <end position="631"/>
    </location>
</feature>
<dbReference type="InterPro" id="IPR041679">
    <property type="entry name" value="DNA2/NAM7-like_C"/>
</dbReference>
<dbReference type="InterPro" id="IPR047187">
    <property type="entry name" value="SF1_C_Upf1"/>
</dbReference>
<feature type="region of interest" description="Disordered" evidence="1">
    <location>
        <begin position="546"/>
        <end position="569"/>
    </location>
</feature>
<evidence type="ECO:0000313" key="6">
    <source>
        <dbReference type="Proteomes" id="UP001347796"/>
    </source>
</evidence>
<dbReference type="Pfam" id="PF13087">
    <property type="entry name" value="AAA_12"/>
    <property type="match status" value="1"/>
</dbReference>